<keyword evidence="1" id="KW-0175">Coiled coil</keyword>
<sequence length="161" mass="19050">MEEEMMMNNDTSPRWKLYENPFYINTPPHESSTTNTNPFKRRMDSELHLALNHILELQTQLCYERKARKKVESLAKRLLKELNEERKQRKAMEGVCHELATHISPHQPHKEIQEERNMLRLAQALREERLQMKLAEVKTVFGTTTTTTTFPGGGRYGRRRD</sequence>
<accession>A0AAV6NZP0</accession>
<dbReference type="AlphaFoldDB" id="A0AAV6NZP0"/>
<feature type="coiled-coil region" evidence="1">
    <location>
        <begin position="68"/>
        <end position="95"/>
    </location>
</feature>
<dbReference type="PANTHER" id="PTHR31071">
    <property type="entry name" value="GB|AAF24581.1"/>
    <property type="match status" value="1"/>
</dbReference>
<evidence type="ECO:0000313" key="3">
    <source>
        <dbReference type="Proteomes" id="UP000685013"/>
    </source>
</evidence>
<feature type="non-terminal residue" evidence="2">
    <location>
        <position position="1"/>
    </location>
</feature>
<comment type="caution">
    <text evidence="2">The sequence shown here is derived from an EMBL/GenBank/DDBJ whole genome shotgun (WGS) entry which is preliminary data.</text>
</comment>
<dbReference type="InterPro" id="IPR043424">
    <property type="entry name" value="BLT-like"/>
</dbReference>
<dbReference type="Proteomes" id="UP000685013">
    <property type="component" value="Chromosome 2"/>
</dbReference>
<evidence type="ECO:0000256" key="1">
    <source>
        <dbReference type="SAM" id="Coils"/>
    </source>
</evidence>
<gene>
    <name evidence="2" type="primary">BLT</name>
    <name evidence="2" type="ORF">SDJN03_02924</name>
</gene>
<reference evidence="2 3" key="1">
    <citation type="journal article" date="2021" name="Hortic Res">
        <title>The domestication of Cucurbita argyrosperma as revealed by the genome of its wild relative.</title>
        <authorList>
            <person name="Barrera-Redondo J."/>
            <person name="Sanchez-de la Vega G."/>
            <person name="Aguirre-Liguori J.A."/>
            <person name="Castellanos-Morales G."/>
            <person name="Gutierrez-Guerrero Y.T."/>
            <person name="Aguirre-Dugua X."/>
            <person name="Aguirre-Planter E."/>
            <person name="Tenaillon M.I."/>
            <person name="Lira-Saade R."/>
            <person name="Eguiarte L.E."/>
        </authorList>
    </citation>
    <scope>NUCLEOTIDE SEQUENCE [LARGE SCALE GENOMIC DNA]</scope>
    <source>
        <strain evidence="2">JBR-2021</strain>
    </source>
</reference>
<name>A0AAV6NZP0_9ROSI</name>
<organism evidence="2 3">
    <name type="scientific">Cucurbita argyrosperma subsp. sororia</name>
    <dbReference type="NCBI Taxonomy" id="37648"/>
    <lineage>
        <taxon>Eukaryota</taxon>
        <taxon>Viridiplantae</taxon>
        <taxon>Streptophyta</taxon>
        <taxon>Embryophyta</taxon>
        <taxon>Tracheophyta</taxon>
        <taxon>Spermatophyta</taxon>
        <taxon>Magnoliopsida</taxon>
        <taxon>eudicotyledons</taxon>
        <taxon>Gunneridae</taxon>
        <taxon>Pentapetalae</taxon>
        <taxon>rosids</taxon>
        <taxon>fabids</taxon>
        <taxon>Cucurbitales</taxon>
        <taxon>Cucurbitaceae</taxon>
        <taxon>Cucurbiteae</taxon>
        <taxon>Cucurbita</taxon>
    </lineage>
</organism>
<protein>
    <submittedName>
        <fullName evidence="2">Protein BRANCHLESS TRICHOME</fullName>
    </submittedName>
</protein>
<dbReference type="PANTHER" id="PTHR31071:SF39">
    <property type="entry name" value="PROTEIN BRANCHLESS TRICHOME"/>
    <property type="match status" value="1"/>
</dbReference>
<keyword evidence="3" id="KW-1185">Reference proteome</keyword>
<evidence type="ECO:0000313" key="2">
    <source>
        <dbReference type="EMBL" id="KAG6605607.1"/>
    </source>
</evidence>
<proteinExistence type="predicted"/>
<dbReference type="EMBL" id="JAGKQH010000002">
    <property type="protein sequence ID" value="KAG6605607.1"/>
    <property type="molecule type" value="Genomic_DNA"/>
</dbReference>